<dbReference type="Pfam" id="PF02687">
    <property type="entry name" value="FtsX"/>
    <property type="match status" value="1"/>
</dbReference>
<feature type="domain" description="FtsX extracellular" evidence="13">
    <location>
        <begin position="62"/>
        <end position="151"/>
    </location>
</feature>
<evidence type="ECO:0000256" key="2">
    <source>
        <dbReference type="ARBA" id="ARBA00007379"/>
    </source>
</evidence>
<comment type="caution">
    <text evidence="14">The sequence shown here is derived from an EMBL/GenBank/DDBJ whole genome shotgun (WGS) entry which is preliminary data.</text>
</comment>
<evidence type="ECO:0000256" key="6">
    <source>
        <dbReference type="ARBA" id="ARBA00022692"/>
    </source>
</evidence>
<evidence type="ECO:0000256" key="7">
    <source>
        <dbReference type="ARBA" id="ARBA00022989"/>
    </source>
</evidence>
<dbReference type="Pfam" id="PF18075">
    <property type="entry name" value="FtsX_ECD"/>
    <property type="match status" value="1"/>
</dbReference>
<evidence type="ECO:0000259" key="12">
    <source>
        <dbReference type="Pfam" id="PF02687"/>
    </source>
</evidence>
<accession>A0ABT1SA24</accession>
<keyword evidence="8 10" id="KW-0472">Membrane</keyword>
<evidence type="ECO:0000313" key="15">
    <source>
        <dbReference type="Proteomes" id="UP001524478"/>
    </source>
</evidence>
<proteinExistence type="inferred from homology"/>
<evidence type="ECO:0000256" key="10">
    <source>
        <dbReference type="PIRNR" id="PIRNR003097"/>
    </source>
</evidence>
<dbReference type="PANTHER" id="PTHR47755">
    <property type="entry name" value="CELL DIVISION PROTEIN FTSX"/>
    <property type="match status" value="1"/>
</dbReference>
<dbReference type="EMBL" id="JANGAC010000006">
    <property type="protein sequence ID" value="MCQ4923298.1"/>
    <property type="molecule type" value="Genomic_DNA"/>
</dbReference>
<feature type="transmembrane region" description="Helical" evidence="11">
    <location>
        <begin position="264"/>
        <end position="289"/>
    </location>
</feature>
<comment type="function">
    <text evidence="10">Part of the ABC transporter FtsEX involved in asymmetric cellular division facilitating the initiation of sporulation.</text>
</comment>
<dbReference type="InterPro" id="IPR040690">
    <property type="entry name" value="FtsX_ECD"/>
</dbReference>
<evidence type="ECO:0000256" key="11">
    <source>
        <dbReference type="SAM" id="Phobius"/>
    </source>
</evidence>
<comment type="subcellular location">
    <subcellularLocation>
        <location evidence="1">Cell membrane</location>
        <topology evidence="1">Multi-pass membrane protein</topology>
    </subcellularLocation>
</comment>
<evidence type="ECO:0000256" key="4">
    <source>
        <dbReference type="ARBA" id="ARBA00022475"/>
    </source>
</evidence>
<sequence>MKNFFYNLGYFIKESNTIFRVDFLSNIFSIFSIGLIFFILSMIFSGWWISNEVIEVLQKEAEINVYFDESIGDSEINDLIQSIGRIHGVREANLVNEEESYNRMTEILGKEARILELFEENPFSSFIEVKIQIEEIDFVLERLDLLDGIQHIRDNKEVIDRLQKIITILTVLGVLVITAVGISTLVVVSHIIRQGIYNNREQINTLKLLGAPDSFIGFPFLLEGLFLTVGGGILASSLGALIIHYGYSQMGGSLPFIPLPPKDAIVTSLTILTMSLSCILGIIGSLFGLSSAKAS</sequence>
<feature type="domain" description="ABC3 transporter permease C-terminal" evidence="12">
    <location>
        <begin position="176"/>
        <end position="280"/>
    </location>
</feature>
<feature type="transmembrane region" description="Helical" evidence="11">
    <location>
        <begin position="27"/>
        <end position="49"/>
    </location>
</feature>
<dbReference type="RefSeq" id="WP_216556689.1">
    <property type="nucleotide sequence ID" value="NZ_JAHLOH010000021.1"/>
</dbReference>
<keyword evidence="7 11" id="KW-1133">Transmembrane helix</keyword>
<dbReference type="PIRSF" id="PIRSF003097">
    <property type="entry name" value="FtsX"/>
    <property type="match status" value="1"/>
</dbReference>
<keyword evidence="5 10" id="KW-0132">Cell division</keyword>
<protein>
    <recommendedName>
        <fullName evidence="3 10">Cell division protein FtsX</fullName>
    </recommendedName>
</protein>
<evidence type="ECO:0000256" key="5">
    <source>
        <dbReference type="ARBA" id="ARBA00022618"/>
    </source>
</evidence>
<evidence type="ECO:0000256" key="9">
    <source>
        <dbReference type="ARBA" id="ARBA00023306"/>
    </source>
</evidence>
<keyword evidence="9 10" id="KW-0131">Cell cycle</keyword>
<dbReference type="InterPro" id="IPR003838">
    <property type="entry name" value="ABC3_permease_C"/>
</dbReference>
<evidence type="ECO:0000313" key="14">
    <source>
        <dbReference type="EMBL" id="MCQ4923298.1"/>
    </source>
</evidence>
<feature type="transmembrane region" description="Helical" evidence="11">
    <location>
        <begin position="165"/>
        <end position="192"/>
    </location>
</feature>
<dbReference type="Proteomes" id="UP001524478">
    <property type="component" value="Unassembled WGS sequence"/>
</dbReference>
<keyword evidence="4 10" id="KW-1003">Cell membrane</keyword>
<keyword evidence="15" id="KW-1185">Reference proteome</keyword>
<dbReference type="PANTHER" id="PTHR47755:SF1">
    <property type="entry name" value="CELL DIVISION PROTEIN FTSX"/>
    <property type="match status" value="1"/>
</dbReference>
<feature type="transmembrane region" description="Helical" evidence="11">
    <location>
        <begin position="216"/>
        <end position="243"/>
    </location>
</feature>
<organism evidence="14 15">
    <name type="scientific">Tissierella carlieri</name>
    <dbReference type="NCBI Taxonomy" id="689904"/>
    <lineage>
        <taxon>Bacteria</taxon>
        <taxon>Bacillati</taxon>
        <taxon>Bacillota</taxon>
        <taxon>Tissierellia</taxon>
        <taxon>Tissierellales</taxon>
        <taxon>Tissierellaceae</taxon>
        <taxon>Tissierella</taxon>
    </lineage>
</organism>
<dbReference type="InterPro" id="IPR004513">
    <property type="entry name" value="FtsX"/>
</dbReference>
<keyword evidence="6 11" id="KW-0812">Transmembrane</keyword>
<gene>
    <name evidence="14" type="ORF">NE686_09395</name>
</gene>
<evidence type="ECO:0000256" key="3">
    <source>
        <dbReference type="ARBA" id="ARBA00021907"/>
    </source>
</evidence>
<name>A0ABT1SA24_9FIRM</name>
<evidence type="ECO:0000256" key="1">
    <source>
        <dbReference type="ARBA" id="ARBA00004651"/>
    </source>
</evidence>
<evidence type="ECO:0000259" key="13">
    <source>
        <dbReference type="Pfam" id="PF18075"/>
    </source>
</evidence>
<evidence type="ECO:0000256" key="8">
    <source>
        <dbReference type="ARBA" id="ARBA00023136"/>
    </source>
</evidence>
<comment type="similarity">
    <text evidence="2 10">Belongs to the ABC-4 integral membrane protein family. FtsX subfamily.</text>
</comment>
<reference evidence="14 15" key="1">
    <citation type="submission" date="2022-06" db="EMBL/GenBank/DDBJ databases">
        <title>Isolation of gut microbiota from human fecal samples.</title>
        <authorList>
            <person name="Pamer E.G."/>
            <person name="Barat B."/>
            <person name="Waligurski E."/>
            <person name="Medina S."/>
            <person name="Paddock L."/>
            <person name="Mostad J."/>
        </authorList>
    </citation>
    <scope>NUCLEOTIDE SEQUENCE [LARGE SCALE GENOMIC DNA]</scope>
    <source>
        <strain evidence="14 15">DFI.7.95</strain>
    </source>
</reference>